<feature type="coiled-coil region" evidence="1">
    <location>
        <begin position="37"/>
        <end position="71"/>
    </location>
</feature>
<dbReference type="EMBL" id="CP022579">
    <property type="protein sequence ID" value="QEL63779.1"/>
    <property type="molecule type" value="Genomic_DNA"/>
</dbReference>
<dbReference type="RefSeq" id="WP_054619625.1">
    <property type="nucleotide sequence ID" value="NZ_CP022579.1"/>
</dbReference>
<reference evidence="3 4" key="1">
    <citation type="submission" date="2017-07" db="EMBL/GenBank/DDBJ databases">
        <title>Complete genome sequence of Oryzomicrobium terrae TPP412.</title>
        <authorList>
            <person name="Chiu L.-W."/>
            <person name="Lo K.-J."/>
            <person name="Tsai Y.-M."/>
            <person name="Lin S.-S."/>
            <person name="Kuo C.-H."/>
            <person name="Liu C.-T."/>
        </authorList>
    </citation>
    <scope>NUCLEOTIDE SEQUENCE [LARGE SCALE GENOMIC DNA]</scope>
    <source>
        <strain evidence="3 4">TPP412</strain>
    </source>
</reference>
<dbReference type="Proteomes" id="UP000323671">
    <property type="component" value="Chromosome"/>
</dbReference>
<proteinExistence type="predicted"/>
<evidence type="ECO:0000313" key="3">
    <source>
        <dbReference type="EMBL" id="QEL63779.1"/>
    </source>
</evidence>
<gene>
    <name evidence="3" type="ORF">OTERR_03030</name>
</gene>
<organism evidence="3 4">
    <name type="scientific">Oryzomicrobium terrae</name>
    <dbReference type="NCBI Taxonomy" id="1735038"/>
    <lineage>
        <taxon>Bacteria</taxon>
        <taxon>Pseudomonadati</taxon>
        <taxon>Pseudomonadota</taxon>
        <taxon>Betaproteobacteria</taxon>
        <taxon>Rhodocyclales</taxon>
        <taxon>Rhodocyclaceae</taxon>
        <taxon>Oryzomicrobium</taxon>
    </lineage>
</organism>
<accession>A0A5C1E5E7</accession>
<feature type="chain" id="PRO_5022802338" description="TonB-dependent receptor" evidence="2">
    <location>
        <begin position="25"/>
        <end position="502"/>
    </location>
</feature>
<dbReference type="KEGG" id="otr:OTERR_03030"/>
<dbReference type="AlphaFoldDB" id="A0A5C1E5E7"/>
<feature type="signal peptide" evidence="2">
    <location>
        <begin position="1"/>
        <end position="24"/>
    </location>
</feature>
<sequence length="502" mass="54354">MTQPLRSRALVLALAAAFPLTASAAGKSDAADLAEIRAQLKAMKDGYEKRIAALEARLQTAETRAGQAETAAVAAQGSAATAETAASAAATRASSAESVAAAAQSSAQAASQRPTQASAFNPEISLILSGSYVNASQNPGRAYRIQGFVPTLGEALPTARSFNLGESELAISANVDHLFRGNFRAAISPDNSIGVEEASIQTLGLGQGFNLKAGRFLSGVGYLNEQHPHEWDFADAPLPYQAFFGFNLGMDGVQARWLAPTETFFEIGAEAARARSFPSRDETRNKNGFMSGALFAHVGGDLGASHSWKTGLSYFQTKPNGRSYDDPVAEHVTQTFTGTSKTWIADFVWKWAPQGNPQYRNFKFQTEYFRRTENGTFGYDDTGAGGPVGAVDGGYRSTQSGWYAQGVYQFMPNWRIGLRHDQLTSGNARIGVVQDGLVAMSALPYLETYNPRRNTVMMDWSPSEFSRVRLQYNRDQSRPDMTDNVVWLQYIMSLGAHGAHKF</sequence>
<evidence type="ECO:0000313" key="4">
    <source>
        <dbReference type="Proteomes" id="UP000323671"/>
    </source>
</evidence>
<dbReference type="SUPFAM" id="SSF56935">
    <property type="entry name" value="Porins"/>
    <property type="match status" value="1"/>
</dbReference>
<dbReference type="InterPro" id="IPR023614">
    <property type="entry name" value="Porin_dom_sf"/>
</dbReference>
<evidence type="ECO:0008006" key="5">
    <source>
        <dbReference type="Google" id="ProtNLM"/>
    </source>
</evidence>
<evidence type="ECO:0000256" key="1">
    <source>
        <dbReference type="SAM" id="Coils"/>
    </source>
</evidence>
<dbReference type="Gene3D" id="2.40.160.10">
    <property type="entry name" value="Porin"/>
    <property type="match status" value="1"/>
</dbReference>
<keyword evidence="2" id="KW-0732">Signal</keyword>
<evidence type="ECO:0000256" key="2">
    <source>
        <dbReference type="SAM" id="SignalP"/>
    </source>
</evidence>
<name>A0A5C1E5E7_9RHOO</name>
<keyword evidence="4" id="KW-1185">Reference proteome</keyword>
<protein>
    <recommendedName>
        <fullName evidence="5">TonB-dependent receptor</fullName>
    </recommendedName>
</protein>
<keyword evidence="1" id="KW-0175">Coiled coil</keyword>